<name>A0ABD3U1D2_SINWO</name>
<evidence type="ECO:0008006" key="3">
    <source>
        <dbReference type="Google" id="ProtNLM"/>
    </source>
</evidence>
<dbReference type="Proteomes" id="UP001634394">
    <property type="component" value="Unassembled WGS sequence"/>
</dbReference>
<protein>
    <recommendedName>
        <fullName evidence="3">C2H2-type domain-containing protein</fullName>
    </recommendedName>
</protein>
<accession>A0ABD3U1D2</accession>
<dbReference type="AlphaFoldDB" id="A0ABD3U1D2"/>
<organism evidence="1 2">
    <name type="scientific">Sinanodonta woodiana</name>
    <name type="common">Chinese pond mussel</name>
    <name type="synonym">Anodonta woodiana</name>
    <dbReference type="NCBI Taxonomy" id="1069815"/>
    <lineage>
        <taxon>Eukaryota</taxon>
        <taxon>Metazoa</taxon>
        <taxon>Spiralia</taxon>
        <taxon>Lophotrochozoa</taxon>
        <taxon>Mollusca</taxon>
        <taxon>Bivalvia</taxon>
        <taxon>Autobranchia</taxon>
        <taxon>Heteroconchia</taxon>
        <taxon>Palaeoheterodonta</taxon>
        <taxon>Unionida</taxon>
        <taxon>Unionoidea</taxon>
        <taxon>Unionidae</taxon>
        <taxon>Unioninae</taxon>
        <taxon>Sinanodonta</taxon>
    </lineage>
</organism>
<evidence type="ECO:0000313" key="1">
    <source>
        <dbReference type="EMBL" id="KAL3843201.1"/>
    </source>
</evidence>
<evidence type="ECO:0000313" key="2">
    <source>
        <dbReference type="Proteomes" id="UP001634394"/>
    </source>
</evidence>
<keyword evidence="2" id="KW-1185">Reference proteome</keyword>
<proteinExistence type="predicted"/>
<gene>
    <name evidence="1" type="ORF">ACJMK2_021146</name>
</gene>
<reference evidence="1 2" key="1">
    <citation type="submission" date="2024-11" db="EMBL/GenBank/DDBJ databases">
        <title>Chromosome-level genome assembly of the freshwater bivalve Anodonta woodiana.</title>
        <authorList>
            <person name="Chen X."/>
        </authorList>
    </citation>
    <scope>NUCLEOTIDE SEQUENCE [LARGE SCALE GENOMIC DNA]</scope>
    <source>
        <strain evidence="1">MN2024</strain>
        <tissue evidence="1">Gills</tissue>
    </source>
</reference>
<sequence length="153" mass="17448">MVGAGSNACWACYKCVYIQRKDTLSENGPKVNRCMIRSSIQRQNTETKGISTKAPNWKMQSDVKEELRFPSPSIKLTSELVMYCSLEVLNRCFGCIKQCYETLEWTKHQPLIHECQKNGYKRDGIYRRKYDAAALPLGVAWESTELQDVAAGI</sequence>
<comment type="caution">
    <text evidence="1">The sequence shown here is derived from an EMBL/GenBank/DDBJ whole genome shotgun (WGS) entry which is preliminary data.</text>
</comment>
<dbReference type="EMBL" id="JBJQND010000017">
    <property type="protein sequence ID" value="KAL3843201.1"/>
    <property type="molecule type" value="Genomic_DNA"/>
</dbReference>